<protein>
    <submittedName>
        <fullName evidence="1">DUF5342 family protein</fullName>
    </submittedName>
</protein>
<dbReference type="Proteomes" id="UP001619911">
    <property type="component" value="Unassembled WGS sequence"/>
</dbReference>
<name>A0ABW8I7F8_9BACI</name>
<evidence type="ECO:0000313" key="2">
    <source>
        <dbReference type="Proteomes" id="UP001619911"/>
    </source>
</evidence>
<evidence type="ECO:0000313" key="1">
    <source>
        <dbReference type="EMBL" id="MFK2825382.1"/>
    </source>
</evidence>
<dbReference type="RefSeq" id="WP_404315904.1">
    <property type="nucleotide sequence ID" value="NZ_JAUIYO010000003.1"/>
</dbReference>
<reference evidence="1 2" key="1">
    <citation type="submission" date="2023-07" db="EMBL/GenBank/DDBJ databases">
        <title>Bacillus lucianemedeirus sp. nov, a new species isolated from an immunobiological production facility.</title>
        <authorList>
            <person name="Costa L.V."/>
            <person name="Miranda R.V.S.L."/>
            <person name="Brandao M.L.L."/>
            <person name="Reis C.M.F."/>
            <person name="Frazao A.M."/>
            <person name="Cruz F.V."/>
            <person name="Baio P.V.P."/>
            <person name="Veras J.F.C."/>
            <person name="Ramos J.N."/>
            <person name="Vieira V."/>
        </authorList>
    </citation>
    <scope>NUCLEOTIDE SEQUENCE [LARGE SCALE GENOMIC DNA]</scope>
    <source>
        <strain evidence="1 2">B190/17</strain>
    </source>
</reference>
<proteinExistence type="predicted"/>
<dbReference type="EMBL" id="JAUIYO010000003">
    <property type="protein sequence ID" value="MFK2825382.1"/>
    <property type="molecule type" value="Genomic_DNA"/>
</dbReference>
<accession>A0ABW8I7F8</accession>
<organism evidence="1 2">
    <name type="scientific">Bacillus lumedeiriae</name>
    <dbReference type="NCBI Taxonomy" id="3058829"/>
    <lineage>
        <taxon>Bacteria</taxon>
        <taxon>Bacillati</taxon>
        <taxon>Bacillota</taxon>
        <taxon>Bacilli</taxon>
        <taxon>Bacillales</taxon>
        <taxon>Bacillaceae</taxon>
        <taxon>Bacillus</taxon>
    </lineage>
</organism>
<dbReference type="InterPro" id="IPR017263">
    <property type="entry name" value="UCP037692"/>
</dbReference>
<comment type="caution">
    <text evidence="1">The sequence shown here is derived from an EMBL/GenBank/DDBJ whole genome shotgun (WGS) entry which is preliminary data.</text>
</comment>
<keyword evidence="2" id="KW-1185">Reference proteome</keyword>
<sequence length="300" mass="35983">MFEDFEVKPLFEDQVHERHQFTLNVHGNQYQGIFHDEKIHWFHPHPERSLEADHLKAVESKVHDLMTGDLGGESLQLESFEVKPLFGDQVHERHQFTLNIQGNQYQGIFHEKEISWFHPHPERSLEEGHLKVVESEVHDLMTDHLEDNNHNFEDFEVKPLFEDQVHERHQFTLNIQGNQYQGLFHEKEINWFHPHPERSLEEDHLKAVESKVHNLMSDHLEDSNQNFEDFEVKPLFEDQVHERHQFTLNIQGNEYQGLFHEQEISWFHPHPERTLEEDHLKAVESEVQDLMSNYLEDNNN</sequence>
<dbReference type="Pfam" id="PF17277">
    <property type="entry name" value="DUF5342"/>
    <property type="match status" value="2"/>
</dbReference>
<gene>
    <name evidence="1" type="ORF">QYG89_06730</name>
</gene>